<feature type="compositionally biased region" description="Polar residues" evidence="1">
    <location>
        <begin position="892"/>
        <end position="902"/>
    </location>
</feature>
<dbReference type="Proteomes" id="UP001328107">
    <property type="component" value="Unassembled WGS sequence"/>
</dbReference>
<feature type="compositionally biased region" description="Polar residues" evidence="1">
    <location>
        <begin position="619"/>
        <end position="628"/>
    </location>
</feature>
<feature type="compositionally biased region" description="Basic and acidic residues" evidence="1">
    <location>
        <begin position="749"/>
        <end position="759"/>
    </location>
</feature>
<protein>
    <submittedName>
        <fullName evidence="2">Uncharacterized protein</fullName>
    </submittedName>
</protein>
<feature type="compositionally biased region" description="Basic and acidic residues" evidence="1">
    <location>
        <begin position="949"/>
        <end position="962"/>
    </location>
</feature>
<feature type="compositionally biased region" description="Basic and acidic residues" evidence="1">
    <location>
        <begin position="696"/>
        <end position="710"/>
    </location>
</feature>
<proteinExistence type="predicted"/>
<feature type="compositionally biased region" description="Basic and acidic residues" evidence="1">
    <location>
        <begin position="633"/>
        <end position="675"/>
    </location>
</feature>
<feature type="compositionally biased region" description="Basic and acidic residues" evidence="1">
    <location>
        <begin position="341"/>
        <end position="368"/>
    </location>
</feature>
<feature type="non-terminal residue" evidence="2">
    <location>
        <position position="1"/>
    </location>
</feature>
<name>A0AAN5CR35_9BILA</name>
<feature type="compositionally biased region" description="Basic and acidic residues" evidence="1">
    <location>
        <begin position="414"/>
        <end position="429"/>
    </location>
</feature>
<accession>A0AAN5CR35</accession>
<evidence type="ECO:0000256" key="1">
    <source>
        <dbReference type="SAM" id="MobiDB-lite"/>
    </source>
</evidence>
<dbReference type="EMBL" id="BTRK01000004">
    <property type="protein sequence ID" value="GMR49054.1"/>
    <property type="molecule type" value="Genomic_DNA"/>
</dbReference>
<feature type="compositionally biased region" description="Polar residues" evidence="1">
    <location>
        <begin position="1007"/>
        <end position="1016"/>
    </location>
</feature>
<feature type="region of interest" description="Disordered" evidence="1">
    <location>
        <begin position="167"/>
        <end position="192"/>
    </location>
</feature>
<reference evidence="3" key="1">
    <citation type="submission" date="2022-10" db="EMBL/GenBank/DDBJ databases">
        <title>Genome assembly of Pristionchus species.</title>
        <authorList>
            <person name="Yoshida K."/>
            <person name="Sommer R.J."/>
        </authorList>
    </citation>
    <scope>NUCLEOTIDE SEQUENCE [LARGE SCALE GENOMIC DNA]</scope>
    <source>
        <strain evidence="3">RS5460</strain>
    </source>
</reference>
<evidence type="ECO:0000313" key="3">
    <source>
        <dbReference type="Proteomes" id="UP001328107"/>
    </source>
</evidence>
<feature type="compositionally biased region" description="Acidic residues" evidence="1">
    <location>
        <begin position="171"/>
        <end position="192"/>
    </location>
</feature>
<feature type="compositionally biased region" description="Basic and acidic residues" evidence="1">
    <location>
        <begin position="831"/>
        <end position="840"/>
    </location>
</feature>
<dbReference type="AlphaFoldDB" id="A0AAN5CR35"/>
<feature type="region of interest" description="Disordered" evidence="1">
    <location>
        <begin position="473"/>
        <end position="1016"/>
    </location>
</feature>
<feature type="compositionally biased region" description="Basic and acidic residues" evidence="1">
    <location>
        <begin position="552"/>
        <end position="566"/>
    </location>
</feature>
<organism evidence="2 3">
    <name type="scientific">Pristionchus mayeri</name>
    <dbReference type="NCBI Taxonomy" id="1317129"/>
    <lineage>
        <taxon>Eukaryota</taxon>
        <taxon>Metazoa</taxon>
        <taxon>Ecdysozoa</taxon>
        <taxon>Nematoda</taxon>
        <taxon>Chromadorea</taxon>
        <taxon>Rhabditida</taxon>
        <taxon>Rhabditina</taxon>
        <taxon>Diplogasteromorpha</taxon>
        <taxon>Diplogasteroidea</taxon>
        <taxon>Neodiplogasteridae</taxon>
        <taxon>Pristionchus</taxon>
    </lineage>
</organism>
<feature type="region of interest" description="Disordered" evidence="1">
    <location>
        <begin position="341"/>
        <end position="446"/>
    </location>
</feature>
<feature type="compositionally biased region" description="Polar residues" evidence="1">
    <location>
        <begin position="534"/>
        <end position="544"/>
    </location>
</feature>
<feature type="compositionally biased region" description="Polar residues" evidence="1">
    <location>
        <begin position="389"/>
        <end position="398"/>
    </location>
</feature>
<comment type="caution">
    <text evidence="2">The sequence shown here is derived from an EMBL/GenBank/DDBJ whole genome shotgun (WGS) entry which is preliminary data.</text>
</comment>
<evidence type="ECO:0000313" key="2">
    <source>
        <dbReference type="EMBL" id="GMR49054.1"/>
    </source>
</evidence>
<feature type="compositionally biased region" description="Basic residues" evidence="1">
    <location>
        <begin position="369"/>
        <end position="387"/>
    </location>
</feature>
<feature type="compositionally biased region" description="Polar residues" evidence="1">
    <location>
        <begin position="969"/>
        <end position="978"/>
    </location>
</feature>
<keyword evidence="3" id="KW-1185">Reference proteome</keyword>
<gene>
    <name evidence="2" type="ORF">PMAYCL1PPCAC_19249</name>
</gene>
<feature type="compositionally biased region" description="Polar residues" evidence="1">
    <location>
        <begin position="765"/>
        <end position="775"/>
    </location>
</feature>
<feature type="compositionally biased region" description="Polar residues" evidence="1">
    <location>
        <begin position="856"/>
        <end position="868"/>
    </location>
</feature>
<sequence>ASEREYFSMSEDFELEQVEKKGRKKTKEEIERAKELAKIVAPINWNVVRVYKEKKGQNVRQDVTAAVLEVIAAHDIRRRLTLQRYKAALAHCINAVPTRKMESRMRAYQKPGKRTLACISLLPTTEYDYKILRASRFFRIKVRTLNTMLIEIEQRLSTMTPILVPLPASEDGYDSSNEENSESGEVGAEAEERDPLELNWPHPFDEPIPFTGDMMDETKSREERFKSFVDQIFYHVKEESELECLDWMVKCMVDPKNYGDVPNVIMRAKILEYYKLLLPSIHASDFWPEAVRMSDFVTTSHVIKIKRTKSILDRDYTGPPEEKEHELDRVYKRMMAERAEKAKEEKEKKEREEKEQREKYKKEQEEKREKKRKERAAAKQRAKKRNQMRSDSTTSMEPSSDDRSQRASINDFEYAGRDWSTEGIDHEETVGMESSEDDGTDYGDLSETMAWSSEDSSIVSMTQGREASYVAANIMDSDRERSEDNGGFNLRKVKIEVKEEPIDQPEEQENLDATLRASPPKSFDDAPASPDPNPHQQLFFSPLNNYPVYVDEPLRNEDREGRKGGELVDNTANVDEDNTMPIPRDESTVSTPRKGGAAADGGHVEDEEEPMPVLRKSPRGNSQPSTPIVQKMLKVEKESQREVDQEGREEKVPEEKSASDGDEKSEKEAESVAERKTRRRVSLSSTSSVPKKKSQKEKDEGEGEGVHGEKEEEESMMPARRGSMVGKAPLSKPISKGKKKGASDGSDCDYEKEIGETPQRRSTRRLSQPPVTTPMSKSKNKKKGKDEEEVMTPMKSPRGVMKKRFAEVKEEEGMEKGVEEEQPLPLFTKNRLAEVKKEKEEEGEAEKEEEKKETMPGSSRSSIVNSPLVTRRNQRKKVIIEDDEDEKKENMLISSSIVNSPLVTRRNQKKRKVIIDDDEEEKTKTKPRSRSASIVRSPLALRSNKRKKMVVEDYKEEGDRASRSKRNTRFGSQPSTPNEQKEEDTKKSGKRRHSLNSIPLVKVDWNLTPSSRRTKK</sequence>